<dbReference type="Gene3D" id="1.10.287.70">
    <property type="match status" value="1"/>
</dbReference>
<dbReference type="Gene3D" id="1.20.120.350">
    <property type="entry name" value="Voltage-gated potassium channels. Chain C"/>
    <property type="match status" value="1"/>
</dbReference>
<comment type="subcellular location">
    <subcellularLocation>
        <location evidence="1">Membrane</location>
        <topology evidence="1">Multi-pass membrane protein</topology>
    </subcellularLocation>
</comment>
<dbReference type="Pfam" id="PF00520">
    <property type="entry name" value="Ion_trans"/>
    <property type="match status" value="1"/>
</dbReference>
<name>A0ABT1RQG1_9FIRM</name>
<evidence type="ECO:0000256" key="12">
    <source>
        <dbReference type="SAM" id="MobiDB-lite"/>
    </source>
</evidence>
<evidence type="ECO:0000256" key="10">
    <source>
        <dbReference type="ARBA" id="ARBA00023136"/>
    </source>
</evidence>
<evidence type="ECO:0000259" key="14">
    <source>
        <dbReference type="Pfam" id="PF00520"/>
    </source>
</evidence>
<feature type="domain" description="Ion transport" evidence="14">
    <location>
        <begin position="20"/>
        <end position="226"/>
    </location>
</feature>
<feature type="transmembrane region" description="Helical" evidence="13">
    <location>
        <begin position="143"/>
        <end position="164"/>
    </location>
</feature>
<evidence type="ECO:0000256" key="9">
    <source>
        <dbReference type="ARBA" id="ARBA00023065"/>
    </source>
</evidence>
<evidence type="ECO:0000256" key="13">
    <source>
        <dbReference type="SAM" id="Phobius"/>
    </source>
</evidence>
<evidence type="ECO:0000256" key="2">
    <source>
        <dbReference type="ARBA" id="ARBA00022448"/>
    </source>
</evidence>
<dbReference type="RefSeq" id="WP_256132591.1">
    <property type="nucleotide sequence ID" value="NZ_JANFXK010000012.1"/>
</dbReference>
<evidence type="ECO:0000256" key="3">
    <source>
        <dbReference type="ARBA" id="ARBA00022538"/>
    </source>
</evidence>
<accession>A0ABT1RQG1</accession>
<keyword evidence="11" id="KW-0407">Ion channel</keyword>
<proteinExistence type="predicted"/>
<dbReference type="SUPFAM" id="SSF81324">
    <property type="entry name" value="Voltage-gated potassium channels"/>
    <property type="match status" value="1"/>
</dbReference>
<protein>
    <submittedName>
        <fullName evidence="15">Ion transporter</fullName>
    </submittedName>
</protein>
<keyword evidence="7" id="KW-0630">Potassium</keyword>
<keyword evidence="4 13" id="KW-0812">Transmembrane</keyword>
<dbReference type="PANTHER" id="PTHR11537">
    <property type="entry name" value="VOLTAGE-GATED POTASSIUM CHANNEL"/>
    <property type="match status" value="1"/>
</dbReference>
<evidence type="ECO:0000313" key="16">
    <source>
        <dbReference type="Proteomes" id="UP001524502"/>
    </source>
</evidence>
<evidence type="ECO:0000256" key="1">
    <source>
        <dbReference type="ARBA" id="ARBA00004141"/>
    </source>
</evidence>
<keyword evidence="5" id="KW-0631">Potassium channel</keyword>
<keyword evidence="9" id="KW-0406">Ion transport</keyword>
<keyword evidence="8 13" id="KW-1133">Transmembrane helix</keyword>
<keyword evidence="16" id="KW-1185">Reference proteome</keyword>
<keyword evidence="6" id="KW-0851">Voltage-gated channel</keyword>
<evidence type="ECO:0000256" key="4">
    <source>
        <dbReference type="ARBA" id="ARBA00022692"/>
    </source>
</evidence>
<evidence type="ECO:0000256" key="8">
    <source>
        <dbReference type="ARBA" id="ARBA00022989"/>
    </source>
</evidence>
<sequence length="260" mass="29758">MRKYIYRLIAKPQPGDRISQWYDWFIMCVAIISIVPMVFRDPSEQVQEVLKIVEVVSVYLLFVDYVLRWITFDFKSNMKSPWAFILYPITPFAIMDMLGILPSVGLIPASFQALRLLRLAKILQYSKSFERIVNVFSKQRKLLVSVLVLAVAYIFISALIMFSYEPAESFPSFFDALYWATTALTTVGYGDIYPLTEVGKIISMISSLFGVAVIAMPASIVTAGFMDELNKDLEEKERLKEKLREAESQLSKERGDGDHE</sequence>
<dbReference type="PRINTS" id="PR00169">
    <property type="entry name" value="KCHANNEL"/>
</dbReference>
<keyword evidence="10 13" id="KW-0472">Membrane</keyword>
<keyword evidence="2" id="KW-0813">Transport</keyword>
<dbReference type="InterPro" id="IPR005821">
    <property type="entry name" value="Ion_trans_dom"/>
</dbReference>
<keyword evidence="3" id="KW-0633">Potassium transport</keyword>
<dbReference type="Proteomes" id="UP001524502">
    <property type="component" value="Unassembled WGS sequence"/>
</dbReference>
<organism evidence="15 16">
    <name type="scientific">Anaerovorax odorimutans</name>
    <dbReference type="NCBI Taxonomy" id="109327"/>
    <lineage>
        <taxon>Bacteria</taxon>
        <taxon>Bacillati</taxon>
        <taxon>Bacillota</taxon>
        <taxon>Clostridia</taxon>
        <taxon>Peptostreptococcales</taxon>
        <taxon>Anaerovoracaceae</taxon>
        <taxon>Anaerovorax</taxon>
    </lineage>
</organism>
<evidence type="ECO:0000313" key="15">
    <source>
        <dbReference type="EMBL" id="MCQ4637403.1"/>
    </source>
</evidence>
<dbReference type="EMBL" id="JANFXK010000012">
    <property type="protein sequence ID" value="MCQ4637403.1"/>
    <property type="molecule type" value="Genomic_DNA"/>
</dbReference>
<feature type="transmembrane region" description="Helical" evidence="13">
    <location>
        <begin position="208"/>
        <end position="226"/>
    </location>
</feature>
<dbReference type="InterPro" id="IPR027359">
    <property type="entry name" value="Volt_channel_dom_sf"/>
</dbReference>
<gene>
    <name evidence="15" type="ORF">NE619_11770</name>
</gene>
<feature type="region of interest" description="Disordered" evidence="12">
    <location>
        <begin position="241"/>
        <end position="260"/>
    </location>
</feature>
<comment type="caution">
    <text evidence="15">The sequence shown here is derived from an EMBL/GenBank/DDBJ whole genome shotgun (WGS) entry which is preliminary data.</text>
</comment>
<feature type="transmembrane region" description="Helical" evidence="13">
    <location>
        <begin position="51"/>
        <end position="70"/>
    </location>
</feature>
<evidence type="ECO:0000256" key="11">
    <source>
        <dbReference type="ARBA" id="ARBA00023303"/>
    </source>
</evidence>
<evidence type="ECO:0000256" key="6">
    <source>
        <dbReference type="ARBA" id="ARBA00022882"/>
    </source>
</evidence>
<dbReference type="PANTHER" id="PTHR11537:SF254">
    <property type="entry name" value="POTASSIUM VOLTAGE-GATED CHANNEL PROTEIN SHAB"/>
    <property type="match status" value="1"/>
</dbReference>
<reference evidence="15 16" key="1">
    <citation type="submission" date="2022-06" db="EMBL/GenBank/DDBJ databases">
        <title>Isolation of gut microbiota from human fecal samples.</title>
        <authorList>
            <person name="Pamer E.G."/>
            <person name="Barat B."/>
            <person name="Waligurski E."/>
            <person name="Medina S."/>
            <person name="Paddock L."/>
            <person name="Mostad J."/>
        </authorList>
    </citation>
    <scope>NUCLEOTIDE SEQUENCE [LARGE SCALE GENOMIC DNA]</scope>
    <source>
        <strain evidence="15 16">SL.3.17</strain>
    </source>
</reference>
<dbReference type="InterPro" id="IPR028325">
    <property type="entry name" value="VG_K_chnl"/>
</dbReference>
<evidence type="ECO:0000256" key="5">
    <source>
        <dbReference type="ARBA" id="ARBA00022826"/>
    </source>
</evidence>
<feature type="transmembrane region" description="Helical" evidence="13">
    <location>
        <begin position="21"/>
        <end position="39"/>
    </location>
</feature>
<evidence type="ECO:0000256" key="7">
    <source>
        <dbReference type="ARBA" id="ARBA00022958"/>
    </source>
</evidence>